<evidence type="ECO:0000259" key="1">
    <source>
        <dbReference type="Pfam" id="PF00557"/>
    </source>
</evidence>
<protein>
    <submittedName>
        <fullName evidence="2">Metallopeptidase family M24</fullName>
    </submittedName>
</protein>
<accession>A0A239JNP9</accession>
<reference evidence="2 3" key="1">
    <citation type="submission" date="2017-06" db="EMBL/GenBank/DDBJ databases">
        <authorList>
            <person name="Kim H.J."/>
            <person name="Triplett B.A."/>
        </authorList>
    </citation>
    <scope>NUCLEOTIDE SEQUENCE [LARGE SCALE GENOMIC DNA]</scope>
    <source>
        <strain evidence="2 3">DSM 11445</strain>
    </source>
</reference>
<dbReference type="InterPro" id="IPR000994">
    <property type="entry name" value="Pept_M24"/>
</dbReference>
<dbReference type="Gene3D" id="3.90.230.10">
    <property type="entry name" value="Creatinase/methionine aminopeptidase superfamily"/>
    <property type="match status" value="1"/>
</dbReference>
<dbReference type="OrthoDB" id="9806388at2"/>
<dbReference type="EMBL" id="FZON01000055">
    <property type="protein sequence ID" value="SNT07455.1"/>
    <property type="molecule type" value="Genomic_DNA"/>
</dbReference>
<dbReference type="CDD" id="cd01066">
    <property type="entry name" value="APP_MetAP"/>
    <property type="match status" value="1"/>
</dbReference>
<dbReference type="InterPro" id="IPR050659">
    <property type="entry name" value="Peptidase_M24B"/>
</dbReference>
<dbReference type="Proteomes" id="UP000198440">
    <property type="component" value="Unassembled WGS sequence"/>
</dbReference>
<dbReference type="RefSeq" id="WP_089279733.1">
    <property type="nucleotide sequence ID" value="NZ_FZON01000055.1"/>
</dbReference>
<dbReference type="SUPFAM" id="SSF53092">
    <property type="entry name" value="Creatinase/prolidase N-terminal domain"/>
    <property type="match status" value="1"/>
</dbReference>
<name>A0A239JNP9_9RHOB</name>
<feature type="domain" description="Peptidase M24" evidence="1">
    <location>
        <begin position="29"/>
        <end position="122"/>
    </location>
</feature>
<dbReference type="SUPFAM" id="SSF55920">
    <property type="entry name" value="Creatinase/aminopeptidase"/>
    <property type="match status" value="1"/>
</dbReference>
<dbReference type="AlphaFoldDB" id="A0A239JNP9"/>
<dbReference type="PANTHER" id="PTHR46112">
    <property type="entry name" value="AMINOPEPTIDASE"/>
    <property type="match status" value="1"/>
</dbReference>
<organism evidence="2 3">
    <name type="scientific">Antarctobacter heliothermus</name>
    <dbReference type="NCBI Taxonomy" id="74033"/>
    <lineage>
        <taxon>Bacteria</taxon>
        <taxon>Pseudomonadati</taxon>
        <taxon>Pseudomonadota</taxon>
        <taxon>Alphaproteobacteria</taxon>
        <taxon>Rhodobacterales</taxon>
        <taxon>Roseobacteraceae</taxon>
        <taxon>Antarctobacter</taxon>
    </lineage>
</organism>
<dbReference type="Pfam" id="PF00557">
    <property type="entry name" value="Peptidase_M24"/>
    <property type="match status" value="1"/>
</dbReference>
<gene>
    <name evidence="2" type="ORF">SAMN04488078_10552</name>
</gene>
<evidence type="ECO:0000313" key="2">
    <source>
        <dbReference type="EMBL" id="SNT07455.1"/>
    </source>
</evidence>
<dbReference type="PANTHER" id="PTHR46112:SF2">
    <property type="entry name" value="XAA-PRO AMINOPEPTIDASE P-RELATED"/>
    <property type="match status" value="1"/>
</dbReference>
<dbReference type="InterPro" id="IPR036005">
    <property type="entry name" value="Creatinase/aminopeptidase-like"/>
</dbReference>
<sequence length="143" mass="15451">MTEARPGFGAGEYARRWEALQARMAAAKQDALYAATDHALTELRPGMTAQGAHRLLTDSLRTHGATPCGGRLGHGLGVTLTEWPSCTNRDTTVLRENMVLTLEPGVEIAPGKIMVHEENIVLRADGPELLSPRAPCDLPEIEI</sequence>
<dbReference type="InterPro" id="IPR029149">
    <property type="entry name" value="Creatin/AminoP/Spt16_N"/>
</dbReference>
<proteinExistence type="predicted"/>
<evidence type="ECO:0000313" key="3">
    <source>
        <dbReference type="Proteomes" id="UP000198440"/>
    </source>
</evidence>